<dbReference type="GO" id="GO:0016020">
    <property type="term" value="C:membrane"/>
    <property type="evidence" value="ECO:0007669"/>
    <property type="project" value="TreeGrafter"/>
</dbReference>
<dbReference type="Pfam" id="PF06966">
    <property type="entry name" value="DUF1295"/>
    <property type="match status" value="1"/>
</dbReference>
<dbReference type="OrthoDB" id="67965at2759"/>
<keyword evidence="1" id="KW-1133">Transmembrane helix</keyword>
<reference evidence="2 3" key="1">
    <citation type="journal article" date="2018" name="Nat. Ecol. Evol.">
        <title>Pezizomycetes genomes reveal the molecular basis of ectomycorrhizal truffle lifestyle.</title>
        <authorList>
            <person name="Murat C."/>
            <person name="Payen T."/>
            <person name="Noel B."/>
            <person name="Kuo A."/>
            <person name="Morin E."/>
            <person name="Chen J."/>
            <person name="Kohler A."/>
            <person name="Krizsan K."/>
            <person name="Balestrini R."/>
            <person name="Da Silva C."/>
            <person name="Montanini B."/>
            <person name="Hainaut M."/>
            <person name="Levati E."/>
            <person name="Barry K.W."/>
            <person name="Belfiori B."/>
            <person name="Cichocki N."/>
            <person name="Clum A."/>
            <person name="Dockter R.B."/>
            <person name="Fauchery L."/>
            <person name="Guy J."/>
            <person name="Iotti M."/>
            <person name="Le Tacon F."/>
            <person name="Lindquist E.A."/>
            <person name="Lipzen A."/>
            <person name="Malagnac F."/>
            <person name="Mello A."/>
            <person name="Molinier V."/>
            <person name="Miyauchi S."/>
            <person name="Poulain J."/>
            <person name="Riccioni C."/>
            <person name="Rubini A."/>
            <person name="Sitrit Y."/>
            <person name="Splivallo R."/>
            <person name="Traeger S."/>
            <person name="Wang M."/>
            <person name="Zifcakova L."/>
            <person name="Wipf D."/>
            <person name="Zambonelli A."/>
            <person name="Paolocci F."/>
            <person name="Nowrousian M."/>
            <person name="Ottonello S."/>
            <person name="Baldrian P."/>
            <person name="Spatafora J.W."/>
            <person name="Henrissat B."/>
            <person name="Nagy L.G."/>
            <person name="Aury J.M."/>
            <person name="Wincker P."/>
            <person name="Grigoriev I.V."/>
            <person name="Bonfante P."/>
            <person name="Martin F.M."/>
        </authorList>
    </citation>
    <scope>NUCLEOTIDE SEQUENCE [LARGE SCALE GENOMIC DNA]</scope>
    <source>
        <strain evidence="2 3">120613-1</strain>
    </source>
</reference>
<feature type="transmembrane region" description="Helical" evidence="1">
    <location>
        <begin position="12"/>
        <end position="32"/>
    </location>
</feature>
<dbReference type="InterPro" id="IPR010721">
    <property type="entry name" value="UstE-like"/>
</dbReference>
<keyword evidence="1" id="KW-0472">Membrane</keyword>
<name>A0A3N4JFS7_9PEZI</name>
<dbReference type="AlphaFoldDB" id="A0A3N4JFS7"/>
<gene>
    <name evidence="2" type="ORF">L873DRAFT_1829501</name>
</gene>
<sequence>MTKTNVLDDYYLSITLLITIIYQPSFFIAFALKFDRLTLDFAGGTNFVLAITTVALSGNILSSLFMIQCSHLSGFLLFLLSILGLLDFPNGLGLDSLAPHHVSQLPQNPFIPPTPFVTVTDIISTILFGSGLLVESIADAQKYSFRSGPGGLDKSLFMRTRCCKYSRHPNYFGEIILHFGIWLITISLCVDGSVKDRPAAAQYAAVVGPIFLMVLLLFLSGLPSNEKSVAKRRFDNGNNWEEYNEYLRCTSILIPMPRRVWAALPTVVKRTIGFEFPIHVFDPNEGSTAGDGGDQQALRE</sequence>
<dbReference type="STRING" id="1336337.A0A3N4JFS7"/>
<keyword evidence="3" id="KW-1185">Reference proteome</keyword>
<keyword evidence="1" id="KW-0812">Transmembrane</keyword>
<organism evidence="2 3">
    <name type="scientific">Choiromyces venosus 120613-1</name>
    <dbReference type="NCBI Taxonomy" id="1336337"/>
    <lineage>
        <taxon>Eukaryota</taxon>
        <taxon>Fungi</taxon>
        <taxon>Dikarya</taxon>
        <taxon>Ascomycota</taxon>
        <taxon>Pezizomycotina</taxon>
        <taxon>Pezizomycetes</taxon>
        <taxon>Pezizales</taxon>
        <taxon>Tuberaceae</taxon>
        <taxon>Choiromyces</taxon>
    </lineage>
</organism>
<dbReference type="Gene3D" id="1.20.120.1630">
    <property type="match status" value="1"/>
</dbReference>
<dbReference type="EMBL" id="ML120417">
    <property type="protein sequence ID" value="RPA96137.1"/>
    <property type="molecule type" value="Genomic_DNA"/>
</dbReference>
<dbReference type="PANTHER" id="PTHR32251:SF15">
    <property type="entry name" value="3-OXO-5-ALPHA-STEROID 4-DEHYDROGENASE (DUF1295)"/>
    <property type="match status" value="1"/>
</dbReference>
<feature type="transmembrane region" description="Helical" evidence="1">
    <location>
        <begin position="200"/>
        <end position="222"/>
    </location>
</feature>
<dbReference type="Proteomes" id="UP000276215">
    <property type="component" value="Unassembled WGS sequence"/>
</dbReference>
<dbReference type="PANTHER" id="PTHR32251">
    <property type="entry name" value="3-OXO-5-ALPHA-STEROID 4-DEHYDROGENASE"/>
    <property type="match status" value="1"/>
</dbReference>
<feature type="transmembrane region" description="Helical" evidence="1">
    <location>
        <begin position="74"/>
        <end position="94"/>
    </location>
</feature>
<feature type="transmembrane region" description="Helical" evidence="1">
    <location>
        <begin position="175"/>
        <end position="194"/>
    </location>
</feature>
<evidence type="ECO:0000313" key="3">
    <source>
        <dbReference type="Proteomes" id="UP000276215"/>
    </source>
</evidence>
<evidence type="ECO:0000256" key="1">
    <source>
        <dbReference type="SAM" id="Phobius"/>
    </source>
</evidence>
<protein>
    <submittedName>
        <fullName evidence="2">DUF1295-domain-containing protein</fullName>
    </submittedName>
</protein>
<evidence type="ECO:0000313" key="2">
    <source>
        <dbReference type="EMBL" id="RPA96137.1"/>
    </source>
</evidence>
<accession>A0A3N4JFS7</accession>
<proteinExistence type="predicted"/>
<feature type="transmembrane region" description="Helical" evidence="1">
    <location>
        <begin position="47"/>
        <end position="67"/>
    </location>
</feature>